<feature type="region of interest" description="Disordered" evidence="1">
    <location>
        <begin position="79"/>
        <end position="122"/>
    </location>
</feature>
<accession>A0A9P6DRI8</accession>
<keyword evidence="3" id="KW-1185">Reference proteome</keyword>
<reference evidence="2" key="1">
    <citation type="journal article" date="2020" name="Nat. Commun.">
        <title>Large-scale genome sequencing of mycorrhizal fungi provides insights into the early evolution of symbiotic traits.</title>
        <authorList>
            <person name="Miyauchi S."/>
            <person name="Kiss E."/>
            <person name="Kuo A."/>
            <person name="Drula E."/>
            <person name="Kohler A."/>
            <person name="Sanchez-Garcia M."/>
            <person name="Morin E."/>
            <person name="Andreopoulos B."/>
            <person name="Barry K.W."/>
            <person name="Bonito G."/>
            <person name="Buee M."/>
            <person name="Carver A."/>
            <person name="Chen C."/>
            <person name="Cichocki N."/>
            <person name="Clum A."/>
            <person name="Culley D."/>
            <person name="Crous P.W."/>
            <person name="Fauchery L."/>
            <person name="Girlanda M."/>
            <person name="Hayes R.D."/>
            <person name="Keri Z."/>
            <person name="LaButti K."/>
            <person name="Lipzen A."/>
            <person name="Lombard V."/>
            <person name="Magnuson J."/>
            <person name="Maillard F."/>
            <person name="Murat C."/>
            <person name="Nolan M."/>
            <person name="Ohm R.A."/>
            <person name="Pangilinan J."/>
            <person name="Pereira M.F."/>
            <person name="Perotto S."/>
            <person name="Peter M."/>
            <person name="Pfister S."/>
            <person name="Riley R."/>
            <person name="Sitrit Y."/>
            <person name="Stielow J.B."/>
            <person name="Szollosi G."/>
            <person name="Zifcakova L."/>
            <person name="Stursova M."/>
            <person name="Spatafora J.W."/>
            <person name="Tedersoo L."/>
            <person name="Vaario L.M."/>
            <person name="Yamada A."/>
            <person name="Yan M."/>
            <person name="Wang P."/>
            <person name="Xu J."/>
            <person name="Bruns T."/>
            <person name="Baldrian P."/>
            <person name="Vilgalys R."/>
            <person name="Dunand C."/>
            <person name="Henrissat B."/>
            <person name="Grigoriev I.V."/>
            <person name="Hibbett D."/>
            <person name="Nagy L.G."/>
            <person name="Martin F.M."/>
        </authorList>
    </citation>
    <scope>NUCLEOTIDE SEQUENCE</scope>
    <source>
        <strain evidence="2">UP504</strain>
    </source>
</reference>
<dbReference type="OrthoDB" id="3265684at2759"/>
<dbReference type="Proteomes" id="UP000886523">
    <property type="component" value="Unassembled WGS sequence"/>
</dbReference>
<dbReference type="AlphaFoldDB" id="A0A9P6DRI8"/>
<sequence length="122" mass="13276">MAAFTQLIVYLGSLRQSRLSRNRSDTSVYGVASDGYVFGFVAITHDGLLLQSRLFDITRGDLPKVLGCLKYLLEKSASMSPNLTPDKKMGYPSKGDDGGDPAIDLDDDSDDDDSDDDDSDDD</sequence>
<evidence type="ECO:0000256" key="1">
    <source>
        <dbReference type="SAM" id="MobiDB-lite"/>
    </source>
</evidence>
<gene>
    <name evidence="2" type="ORF">BS47DRAFT_281589</name>
</gene>
<protein>
    <submittedName>
        <fullName evidence="2">Uncharacterized protein</fullName>
    </submittedName>
</protein>
<comment type="caution">
    <text evidence="2">The sequence shown here is derived from an EMBL/GenBank/DDBJ whole genome shotgun (WGS) entry which is preliminary data.</text>
</comment>
<name>A0A9P6DRI8_9AGAM</name>
<evidence type="ECO:0000313" key="3">
    <source>
        <dbReference type="Proteomes" id="UP000886523"/>
    </source>
</evidence>
<proteinExistence type="predicted"/>
<feature type="compositionally biased region" description="Acidic residues" evidence="1">
    <location>
        <begin position="103"/>
        <end position="122"/>
    </location>
</feature>
<feature type="compositionally biased region" description="Basic and acidic residues" evidence="1">
    <location>
        <begin position="85"/>
        <end position="97"/>
    </location>
</feature>
<organism evidence="2 3">
    <name type="scientific">Hydnum rufescens UP504</name>
    <dbReference type="NCBI Taxonomy" id="1448309"/>
    <lineage>
        <taxon>Eukaryota</taxon>
        <taxon>Fungi</taxon>
        <taxon>Dikarya</taxon>
        <taxon>Basidiomycota</taxon>
        <taxon>Agaricomycotina</taxon>
        <taxon>Agaricomycetes</taxon>
        <taxon>Cantharellales</taxon>
        <taxon>Hydnaceae</taxon>
        <taxon>Hydnum</taxon>
    </lineage>
</organism>
<dbReference type="EMBL" id="MU129075">
    <property type="protein sequence ID" value="KAF9507640.1"/>
    <property type="molecule type" value="Genomic_DNA"/>
</dbReference>
<evidence type="ECO:0000313" key="2">
    <source>
        <dbReference type="EMBL" id="KAF9507640.1"/>
    </source>
</evidence>